<dbReference type="STRING" id="2754.EH55_07710"/>
<evidence type="ECO:0000313" key="2">
    <source>
        <dbReference type="EMBL" id="KEJ91846.1"/>
    </source>
</evidence>
<name>A0A073IQT6_9BACT</name>
<sequence>MEALAAQMKLINCAELSREQLLAVGAVIVVVAAGQSFMMKKLERQTAEITSVRREAAAGEAALEARSNALFQYKAAARIDKDELPSPVESQNRLYSALIGAFSARGLEGADIEKTAEADGIVSFRVSGNLPYASLLDVLSSFRQGPYLIKITDFSLGVGKNENVRFGFTVEAEVERGRKEEWNKQDEGR</sequence>
<dbReference type="AlphaFoldDB" id="A0A073IQT6"/>
<protein>
    <submittedName>
        <fullName evidence="2">Uncharacterized protein</fullName>
    </submittedName>
</protein>
<keyword evidence="1" id="KW-1133">Transmembrane helix</keyword>
<reference evidence="2 3" key="1">
    <citation type="submission" date="2014-04" db="EMBL/GenBank/DDBJ databases">
        <title>Draft Genome Sequence of Synergistes jonesii.</title>
        <authorList>
            <person name="Coil D.A."/>
            <person name="Eisen J.A."/>
            <person name="Holland-Moritz H.E."/>
        </authorList>
    </citation>
    <scope>NUCLEOTIDE SEQUENCE [LARGE SCALE GENOMIC DNA]</scope>
    <source>
        <strain evidence="2 3">78-1</strain>
    </source>
</reference>
<comment type="caution">
    <text evidence="2">The sequence shown here is derived from an EMBL/GenBank/DDBJ whole genome shotgun (WGS) entry which is preliminary data.</text>
</comment>
<keyword evidence="1" id="KW-0812">Transmembrane</keyword>
<dbReference type="EMBL" id="JMKI01000037">
    <property type="protein sequence ID" value="KEJ91846.1"/>
    <property type="molecule type" value="Genomic_DNA"/>
</dbReference>
<feature type="transmembrane region" description="Helical" evidence="1">
    <location>
        <begin position="20"/>
        <end position="38"/>
    </location>
</feature>
<evidence type="ECO:0000313" key="3">
    <source>
        <dbReference type="Proteomes" id="UP000027665"/>
    </source>
</evidence>
<evidence type="ECO:0000256" key="1">
    <source>
        <dbReference type="SAM" id="Phobius"/>
    </source>
</evidence>
<gene>
    <name evidence="2" type="ORF">EH55_07710</name>
</gene>
<proteinExistence type="predicted"/>
<dbReference type="Proteomes" id="UP000027665">
    <property type="component" value="Unassembled WGS sequence"/>
</dbReference>
<accession>A0A073IQT6</accession>
<keyword evidence="1" id="KW-0472">Membrane</keyword>
<keyword evidence="3" id="KW-1185">Reference proteome</keyword>
<organism evidence="2 3">
    <name type="scientific">Synergistes jonesii</name>
    <dbReference type="NCBI Taxonomy" id="2754"/>
    <lineage>
        <taxon>Bacteria</taxon>
        <taxon>Thermotogati</taxon>
        <taxon>Synergistota</taxon>
        <taxon>Synergistia</taxon>
        <taxon>Synergistales</taxon>
        <taxon>Synergistaceae</taxon>
        <taxon>Synergistes</taxon>
    </lineage>
</organism>